<sequence length="167" mass="19292">MKKQIFIVLLFFWAIPSGFAQLKSYTFEEAEQLTKENPKRIVVFIHTNWCKYCKMMENSTFKNPEIISILNDNFYFVTLDAETKTDISFENHTFKFQPTGQNTGIHELATALATIDGQVVYPTLTILDSDYSILFQKHSYLKAAELITILEKTQEITIFGKNSFPNP</sequence>
<reference evidence="1 2" key="1">
    <citation type="journal article" date="2020" name="Microbiol. Res.">
        <title>Flavobacterium pokkalii sp. nov., a novel plant growth promoting native rhizobacteria isolated from pokkali rice grown in coastal saline affected agricultural regions of southern India, Kerala.</title>
        <authorList>
            <person name="Menon R.R."/>
            <person name="Kumari S."/>
            <person name="Viver T."/>
            <person name="Rameshkumar N."/>
        </authorList>
    </citation>
    <scope>NUCLEOTIDE SEQUENCE [LARGE SCALE GENOMIC DNA]</scope>
    <source>
        <strain evidence="1 2">L1I52</strain>
    </source>
</reference>
<accession>A0ABR7UT71</accession>
<gene>
    <name evidence="1" type="ORF">B6A10_08155</name>
</gene>
<evidence type="ECO:0000313" key="2">
    <source>
        <dbReference type="Proteomes" id="UP000661715"/>
    </source>
</evidence>
<dbReference type="Gene3D" id="3.40.30.10">
    <property type="entry name" value="Glutaredoxin"/>
    <property type="match status" value="1"/>
</dbReference>
<dbReference type="RefSeq" id="WP_188220476.1">
    <property type="nucleotide sequence ID" value="NZ_NASZ01000010.1"/>
</dbReference>
<evidence type="ECO:0000313" key="1">
    <source>
        <dbReference type="EMBL" id="MBD0725149.1"/>
    </source>
</evidence>
<keyword evidence="2" id="KW-1185">Reference proteome</keyword>
<comment type="caution">
    <text evidence="1">The sequence shown here is derived from an EMBL/GenBank/DDBJ whole genome shotgun (WGS) entry which is preliminary data.</text>
</comment>
<dbReference type="InterPro" id="IPR036249">
    <property type="entry name" value="Thioredoxin-like_sf"/>
</dbReference>
<dbReference type="Pfam" id="PF13899">
    <property type="entry name" value="Thioredoxin_7"/>
    <property type="match status" value="1"/>
</dbReference>
<dbReference type="Proteomes" id="UP000661715">
    <property type="component" value="Unassembled WGS sequence"/>
</dbReference>
<proteinExistence type="predicted"/>
<protein>
    <submittedName>
        <fullName evidence="1">Thioredoxin</fullName>
    </submittedName>
</protein>
<name>A0ABR7UT71_9FLAO</name>
<organism evidence="1 2">
    <name type="scientific">Flavobacterium pokkalii</name>
    <dbReference type="NCBI Taxonomy" id="1940408"/>
    <lineage>
        <taxon>Bacteria</taxon>
        <taxon>Pseudomonadati</taxon>
        <taxon>Bacteroidota</taxon>
        <taxon>Flavobacteriia</taxon>
        <taxon>Flavobacteriales</taxon>
        <taxon>Flavobacteriaceae</taxon>
        <taxon>Flavobacterium</taxon>
    </lineage>
</organism>
<dbReference type="EMBL" id="NASZ01000010">
    <property type="protein sequence ID" value="MBD0725149.1"/>
    <property type="molecule type" value="Genomic_DNA"/>
</dbReference>
<dbReference type="SUPFAM" id="SSF52833">
    <property type="entry name" value="Thioredoxin-like"/>
    <property type="match status" value="1"/>
</dbReference>